<dbReference type="AlphaFoldDB" id="A0A4P9ZY05"/>
<protein>
    <recommendedName>
        <fullName evidence="9">Cytochrome b-c1 complex subunit 7</fullName>
    </recommendedName>
</protein>
<dbReference type="InterPro" id="IPR003197">
    <property type="entry name" value="QCR7"/>
</dbReference>
<evidence type="ECO:0000256" key="5">
    <source>
        <dbReference type="ARBA" id="ARBA00022792"/>
    </source>
</evidence>
<keyword evidence="5 9" id="KW-0999">Mitochondrion inner membrane</keyword>
<sequence length="124" mass="14108">MSFKATYSLAHIPWVRAALKPFAGPYVTAAGYRKVGLKYDDLVQIDADPVATEALRRLPAHEADARIFRMRRAIQCDLTHSLLPKEQWIRPEEDTRYLTPIVKDVAAEFAEREAFDTGKVVVQH</sequence>
<keyword evidence="8 9" id="KW-0472">Membrane</keyword>
<comment type="similarity">
    <text evidence="2 9">Belongs to the UQCRB/QCR7 family.</text>
</comment>
<name>A0A4P9ZY05_9FUNG</name>
<keyword evidence="6 9" id="KW-0249">Electron transport</keyword>
<evidence type="ECO:0000256" key="7">
    <source>
        <dbReference type="ARBA" id="ARBA00023128"/>
    </source>
</evidence>
<organism evidence="10 11">
    <name type="scientific">Dimargaris cristalligena</name>
    <dbReference type="NCBI Taxonomy" id="215637"/>
    <lineage>
        <taxon>Eukaryota</taxon>
        <taxon>Fungi</taxon>
        <taxon>Fungi incertae sedis</taxon>
        <taxon>Zoopagomycota</taxon>
        <taxon>Kickxellomycotina</taxon>
        <taxon>Dimargaritomycetes</taxon>
        <taxon>Dimargaritales</taxon>
        <taxon>Dimargaritaceae</taxon>
        <taxon>Dimargaris</taxon>
    </lineage>
</organism>
<keyword evidence="3 9" id="KW-0813">Transport</keyword>
<evidence type="ECO:0000256" key="9">
    <source>
        <dbReference type="PIRNR" id="PIRNR000022"/>
    </source>
</evidence>
<evidence type="ECO:0000256" key="3">
    <source>
        <dbReference type="ARBA" id="ARBA00022448"/>
    </source>
</evidence>
<dbReference type="Gene3D" id="1.10.1090.10">
    <property type="entry name" value="Cytochrome b-c1 complex subunit 7"/>
    <property type="match status" value="1"/>
</dbReference>
<reference evidence="11" key="1">
    <citation type="journal article" date="2018" name="Nat. Microbiol.">
        <title>Leveraging single-cell genomics to expand the fungal tree of life.</title>
        <authorList>
            <person name="Ahrendt S.R."/>
            <person name="Quandt C.A."/>
            <person name="Ciobanu D."/>
            <person name="Clum A."/>
            <person name="Salamov A."/>
            <person name="Andreopoulos B."/>
            <person name="Cheng J.F."/>
            <person name="Woyke T."/>
            <person name="Pelin A."/>
            <person name="Henrissat B."/>
            <person name="Reynolds N.K."/>
            <person name="Benny G.L."/>
            <person name="Smith M.E."/>
            <person name="James T.Y."/>
            <person name="Grigoriev I.V."/>
        </authorList>
    </citation>
    <scope>NUCLEOTIDE SEQUENCE [LARGE SCALE GENOMIC DNA]</scope>
    <source>
        <strain evidence="11">RSA 468</strain>
    </source>
</reference>
<evidence type="ECO:0000256" key="2">
    <source>
        <dbReference type="ARBA" id="ARBA00008554"/>
    </source>
</evidence>
<accession>A0A4P9ZY05</accession>
<dbReference type="SUPFAM" id="SSF81524">
    <property type="entry name" value="14 kDa protein of cytochrome bc1 complex (Ubiquinol-cytochrome c reductase)"/>
    <property type="match status" value="1"/>
</dbReference>
<dbReference type="EMBL" id="ML002347">
    <property type="protein sequence ID" value="RKP38615.1"/>
    <property type="molecule type" value="Genomic_DNA"/>
</dbReference>
<gene>
    <name evidence="10" type="ORF">BJ085DRAFT_24296</name>
</gene>
<dbReference type="GO" id="GO:0045275">
    <property type="term" value="C:respiratory chain complex III"/>
    <property type="evidence" value="ECO:0007669"/>
    <property type="project" value="InterPro"/>
</dbReference>
<keyword evidence="11" id="KW-1185">Reference proteome</keyword>
<evidence type="ECO:0000313" key="10">
    <source>
        <dbReference type="EMBL" id="RKP38615.1"/>
    </source>
</evidence>
<dbReference type="OrthoDB" id="425749at2759"/>
<dbReference type="InterPro" id="IPR036544">
    <property type="entry name" value="QCR7_sf"/>
</dbReference>
<evidence type="ECO:0000256" key="8">
    <source>
        <dbReference type="ARBA" id="ARBA00023136"/>
    </source>
</evidence>
<evidence type="ECO:0000313" key="11">
    <source>
        <dbReference type="Proteomes" id="UP000268162"/>
    </source>
</evidence>
<dbReference type="STRING" id="215637.A0A4P9ZY05"/>
<comment type="function">
    <text evidence="9">Component of the ubiquinol-cytochrome c oxidoreductase, a multisubunit transmembrane complex that is part of the mitochondrial electron transport chain which drives oxidative phosphorylation.</text>
</comment>
<dbReference type="GO" id="GO:0006122">
    <property type="term" value="P:mitochondrial electron transport, ubiquinol to cytochrome c"/>
    <property type="evidence" value="ECO:0007669"/>
    <property type="project" value="InterPro"/>
</dbReference>
<keyword evidence="4 9" id="KW-0679">Respiratory chain</keyword>
<evidence type="ECO:0000256" key="4">
    <source>
        <dbReference type="ARBA" id="ARBA00022660"/>
    </source>
</evidence>
<comment type="subcellular location">
    <subcellularLocation>
        <location evidence="1">Mitochondrion inner membrane</location>
        <topology evidence="1">Peripheral membrane protein</topology>
        <orientation evidence="1">Matrix side</orientation>
    </subcellularLocation>
</comment>
<keyword evidence="7 9" id="KW-0496">Mitochondrion</keyword>
<dbReference type="Proteomes" id="UP000268162">
    <property type="component" value="Unassembled WGS sequence"/>
</dbReference>
<dbReference type="PANTHER" id="PTHR12022">
    <property type="entry name" value="UBIQUINOL-CYTOCHROME C REDUCTASE COMPLEX 14 KD PROTEIN"/>
    <property type="match status" value="1"/>
</dbReference>
<evidence type="ECO:0000256" key="1">
    <source>
        <dbReference type="ARBA" id="ARBA00004443"/>
    </source>
</evidence>
<proteinExistence type="inferred from homology"/>
<dbReference type="GO" id="GO:0005743">
    <property type="term" value="C:mitochondrial inner membrane"/>
    <property type="evidence" value="ECO:0007669"/>
    <property type="project" value="UniProtKB-SubCell"/>
</dbReference>
<dbReference type="Pfam" id="PF02271">
    <property type="entry name" value="UCR_14kD"/>
    <property type="match status" value="1"/>
</dbReference>
<dbReference type="PIRSF" id="PIRSF000022">
    <property type="entry name" value="Bc1_14K"/>
    <property type="match status" value="1"/>
</dbReference>
<dbReference type="PANTHER" id="PTHR12022:SF0">
    <property type="entry name" value="CYTOCHROME B-C1 COMPLEX SUBUNIT 7"/>
    <property type="match status" value="1"/>
</dbReference>
<dbReference type="FunFam" id="1.10.1090.10:FF:000001">
    <property type="entry name" value="Cytochrome b-c1 complex subunit 7"/>
    <property type="match status" value="1"/>
</dbReference>
<evidence type="ECO:0000256" key="6">
    <source>
        <dbReference type="ARBA" id="ARBA00022982"/>
    </source>
</evidence>